<name>A0AAD1Y0R0_EUPCR</name>
<dbReference type="EMBL" id="CAMPGE010024758">
    <property type="protein sequence ID" value="CAI2382572.1"/>
    <property type="molecule type" value="Genomic_DNA"/>
</dbReference>
<keyword evidence="4" id="KW-1185">Reference proteome</keyword>
<reference evidence="3" key="1">
    <citation type="submission" date="2023-07" db="EMBL/GenBank/DDBJ databases">
        <authorList>
            <consortium name="AG Swart"/>
            <person name="Singh M."/>
            <person name="Singh A."/>
            <person name="Seah K."/>
            <person name="Emmerich C."/>
        </authorList>
    </citation>
    <scope>NUCLEOTIDE SEQUENCE</scope>
    <source>
        <strain evidence="3">DP1</strain>
    </source>
</reference>
<dbReference type="AlphaFoldDB" id="A0AAD1Y0R0"/>
<dbReference type="Proteomes" id="UP001295684">
    <property type="component" value="Unassembled WGS sequence"/>
</dbReference>
<comment type="caution">
    <text evidence="3">The sequence shown here is derived from an EMBL/GenBank/DDBJ whole genome shotgun (WGS) entry which is preliminary data.</text>
</comment>
<feature type="region of interest" description="Disordered" evidence="2">
    <location>
        <begin position="832"/>
        <end position="869"/>
    </location>
</feature>
<accession>A0AAD1Y0R0</accession>
<feature type="compositionally biased region" description="Basic residues" evidence="2">
    <location>
        <begin position="834"/>
        <end position="846"/>
    </location>
</feature>
<feature type="coiled-coil region" evidence="1">
    <location>
        <begin position="16"/>
        <end position="93"/>
    </location>
</feature>
<protein>
    <submittedName>
        <fullName evidence="3">Uncharacterized protein</fullName>
    </submittedName>
</protein>
<evidence type="ECO:0000256" key="1">
    <source>
        <dbReference type="SAM" id="Coils"/>
    </source>
</evidence>
<evidence type="ECO:0000256" key="2">
    <source>
        <dbReference type="SAM" id="MobiDB-lite"/>
    </source>
</evidence>
<proteinExistence type="predicted"/>
<evidence type="ECO:0000313" key="4">
    <source>
        <dbReference type="Proteomes" id="UP001295684"/>
    </source>
</evidence>
<feature type="compositionally biased region" description="Polar residues" evidence="2">
    <location>
        <begin position="857"/>
        <end position="869"/>
    </location>
</feature>
<feature type="coiled-coil region" evidence="1">
    <location>
        <begin position="595"/>
        <end position="765"/>
    </location>
</feature>
<evidence type="ECO:0000313" key="3">
    <source>
        <dbReference type="EMBL" id="CAI2382572.1"/>
    </source>
</evidence>
<feature type="coiled-coil region" evidence="1">
    <location>
        <begin position="165"/>
        <end position="325"/>
    </location>
</feature>
<keyword evidence="1" id="KW-0175">Coiled coil</keyword>
<organism evidence="3 4">
    <name type="scientific">Euplotes crassus</name>
    <dbReference type="NCBI Taxonomy" id="5936"/>
    <lineage>
        <taxon>Eukaryota</taxon>
        <taxon>Sar</taxon>
        <taxon>Alveolata</taxon>
        <taxon>Ciliophora</taxon>
        <taxon>Intramacronucleata</taxon>
        <taxon>Spirotrichea</taxon>
        <taxon>Hypotrichia</taxon>
        <taxon>Euplotida</taxon>
        <taxon>Euplotidae</taxon>
        <taxon>Moneuplotes</taxon>
    </lineage>
</organism>
<feature type="coiled-coil region" evidence="1">
    <location>
        <begin position="429"/>
        <end position="470"/>
    </location>
</feature>
<sequence>MSENDESHYSDLDYLLKQKEEELKGLGAMRARALERTNEELKEQIEKFSNLLKIKEDENEKLRQQFSHINFKREEYENKINSLMNTLQEKEAVFYNDIMRERKESYNYKQEIAKLRADLEVNSYPQQDIMKLTSEFNLKKEKYEKTIQDLQMGSMKVPDYRKQLLEEKEEEINQIRTEYMGLLNQKNSLLSEKDRENEELVQQLEDKKRAISRLESDERLHEEGLRQHVDSLKKLVEVKNKSIDKLEAELQSIKEEMNLNEKEFLHEVKREKEDLLSMVRQERDQMQNEMKDFERLKTSEIRDLKRNYEEQIRSLEFTNQRFQKDNQALTTEYEAQESYIQKNTMTDEIKRVYEDCDRQVEKVSKKLREVEDRYKDLRYEFGELQEANLLMKQDLDAKDDYIEELENKEPKKAYEPVSSVMKGVDKFELETLKKKLKNNEEENVRLRAQVNTTQKELDRLKDNLIIREREIYNIKKSIANNGSFPSDKIKFGESAGKDKPKSEFMLSIESNPNLVNEFAKMTGSSGFKYSRGPYDESMEKMRKELRQQDKEFDLKTLSEASLSRQDETRSPRERTLALIMGEELISPTGDLKIDYNAVLEENRQLKMIIKEMRIEMENIAQQRGKSPDKNSFASLLSPKRNNYLDEANLKLLEKETEIEQLMEEIERLKGRNPDGHPTTHSVEKYEKKLEEKRKIIEKLREERDNLLEICSEMKIEINSMKKQQERVPHEENVNINNIVTKSVNMSQKKADIENVKSRLDNLGEHVQELFSDFKSALNQNKRGNPAFAWKRPNTASKANISVSAPKVTKLFSKFEKIQEKIRLEKRGILSSEKKVRKKSTKRRNKSSVRGIAMTLLERNNPSGNSQGLY</sequence>
<feature type="coiled-coil region" evidence="1">
    <location>
        <begin position="353"/>
        <end position="387"/>
    </location>
</feature>
<gene>
    <name evidence="3" type="ORF">ECRASSUSDP1_LOCUS24050</name>
</gene>